<keyword evidence="2 7" id="KW-0698">rRNA processing</keyword>
<evidence type="ECO:0000256" key="3">
    <source>
        <dbReference type="ARBA" id="ARBA00022603"/>
    </source>
</evidence>
<dbReference type="InterPro" id="IPR011530">
    <property type="entry name" value="rRNA_adenine_dimethylase"/>
</dbReference>
<accession>A0A5C5VET4</accession>
<keyword evidence="6 7" id="KW-0694">RNA-binding</keyword>
<dbReference type="PANTHER" id="PTHR11727:SF7">
    <property type="entry name" value="DIMETHYLADENOSINE TRANSFERASE-RELATED"/>
    <property type="match status" value="1"/>
</dbReference>
<proteinExistence type="inferred from homology"/>
<evidence type="ECO:0000256" key="5">
    <source>
        <dbReference type="ARBA" id="ARBA00022691"/>
    </source>
</evidence>
<dbReference type="InterPro" id="IPR029063">
    <property type="entry name" value="SAM-dependent_MTases_sf"/>
</dbReference>
<feature type="binding site" evidence="7 8">
    <location>
        <position position="77"/>
    </location>
    <ligand>
        <name>S-adenosyl-L-methionine</name>
        <dbReference type="ChEBI" id="CHEBI:59789"/>
    </ligand>
</feature>
<dbReference type="InterPro" id="IPR020596">
    <property type="entry name" value="rRNA_Ade_Mease_Trfase_CS"/>
</dbReference>
<dbReference type="InterPro" id="IPR023165">
    <property type="entry name" value="rRNA_Ade_diMease-like_C"/>
</dbReference>
<dbReference type="HAMAP" id="MF_00607">
    <property type="entry name" value="16SrRNA_methyltr_A"/>
    <property type="match status" value="1"/>
</dbReference>
<dbReference type="EMBL" id="SIHJ01000001">
    <property type="protein sequence ID" value="TWT36182.1"/>
    <property type="molecule type" value="Genomic_DNA"/>
</dbReference>
<feature type="binding site" evidence="7 8">
    <location>
        <position position="31"/>
    </location>
    <ligand>
        <name>S-adenosyl-L-methionine</name>
        <dbReference type="ChEBI" id="CHEBI:59789"/>
    </ligand>
</feature>
<dbReference type="InterPro" id="IPR001737">
    <property type="entry name" value="KsgA/Erm"/>
</dbReference>
<protein>
    <recommendedName>
        <fullName evidence="7">Ribosomal RNA small subunit methyltransferase A</fullName>
        <ecNumber evidence="7">2.1.1.182</ecNumber>
    </recommendedName>
    <alternativeName>
        <fullName evidence="7">16S rRNA (adenine(1518)-N(6)/adenine(1519)-N(6))-dimethyltransferase</fullName>
    </alternativeName>
    <alternativeName>
        <fullName evidence="7">16S rRNA dimethyladenosine transferase</fullName>
    </alternativeName>
    <alternativeName>
        <fullName evidence="7">16S rRNA dimethylase</fullName>
    </alternativeName>
    <alternativeName>
        <fullName evidence="7">S-adenosylmethionine-6-N', N'-adenosyl(rRNA) dimethyltransferase</fullName>
    </alternativeName>
</protein>
<keyword evidence="1 7" id="KW-0963">Cytoplasm</keyword>
<feature type="binding site" evidence="7 8">
    <location>
        <position position="29"/>
    </location>
    <ligand>
        <name>S-adenosyl-L-methionine</name>
        <dbReference type="ChEBI" id="CHEBI:59789"/>
    </ligand>
</feature>
<dbReference type="InterPro" id="IPR020598">
    <property type="entry name" value="rRNA_Ade_methylase_Trfase_N"/>
</dbReference>
<dbReference type="PROSITE" id="PS01131">
    <property type="entry name" value="RRNA_A_DIMETH"/>
    <property type="match status" value="1"/>
</dbReference>
<dbReference type="Proteomes" id="UP000316714">
    <property type="component" value="Unassembled WGS sequence"/>
</dbReference>
<comment type="similarity">
    <text evidence="7">Belongs to the class I-like SAM-binding methyltransferase superfamily. rRNA adenine N(6)-methyltransferase family. RsmA subfamily.</text>
</comment>
<dbReference type="AlphaFoldDB" id="A0A5C5VET4"/>
<evidence type="ECO:0000256" key="6">
    <source>
        <dbReference type="ARBA" id="ARBA00022884"/>
    </source>
</evidence>
<keyword evidence="4 7" id="KW-0808">Transferase</keyword>
<evidence type="ECO:0000313" key="11">
    <source>
        <dbReference type="Proteomes" id="UP000316714"/>
    </source>
</evidence>
<evidence type="ECO:0000256" key="4">
    <source>
        <dbReference type="ARBA" id="ARBA00022679"/>
    </source>
</evidence>
<evidence type="ECO:0000256" key="8">
    <source>
        <dbReference type="PROSITE-ProRule" id="PRU01026"/>
    </source>
</evidence>
<gene>
    <name evidence="7 10" type="primary">rsmA</name>
    <name evidence="7" type="synonym">ksgA</name>
    <name evidence="10" type="ORF">KOR34_10830</name>
</gene>
<dbReference type="GO" id="GO:0005829">
    <property type="term" value="C:cytosol"/>
    <property type="evidence" value="ECO:0007669"/>
    <property type="project" value="TreeGrafter"/>
</dbReference>
<dbReference type="Gene3D" id="1.10.8.100">
    <property type="entry name" value="Ribosomal RNA adenine dimethylase-like, domain 2"/>
    <property type="match status" value="1"/>
</dbReference>
<dbReference type="PANTHER" id="PTHR11727">
    <property type="entry name" value="DIMETHYLADENOSINE TRANSFERASE"/>
    <property type="match status" value="1"/>
</dbReference>
<dbReference type="PROSITE" id="PS51689">
    <property type="entry name" value="SAM_RNA_A_N6_MT"/>
    <property type="match status" value="1"/>
</dbReference>
<dbReference type="OrthoDB" id="9814755at2"/>
<evidence type="ECO:0000256" key="1">
    <source>
        <dbReference type="ARBA" id="ARBA00022490"/>
    </source>
</evidence>
<dbReference type="Pfam" id="PF00398">
    <property type="entry name" value="RrnaAD"/>
    <property type="match status" value="1"/>
</dbReference>
<dbReference type="GO" id="GO:0052908">
    <property type="term" value="F:16S rRNA (adenine(1518)-N(6)/adenine(1519)-N(6))-dimethyltransferase activity"/>
    <property type="evidence" value="ECO:0007669"/>
    <property type="project" value="UniProtKB-EC"/>
</dbReference>
<evidence type="ECO:0000256" key="2">
    <source>
        <dbReference type="ARBA" id="ARBA00022552"/>
    </source>
</evidence>
<comment type="subcellular location">
    <subcellularLocation>
        <location evidence="7">Cytoplasm</location>
    </subcellularLocation>
</comment>
<feature type="binding site" evidence="7 8">
    <location>
        <position position="56"/>
    </location>
    <ligand>
        <name>S-adenosyl-L-methionine</name>
        <dbReference type="ChEBI" id="CHEBI:59789"/>
    </ligand>
</feature>
<keyword evidence="11" id="KW-1185">Reference proteome</keyword>
<organism evidence="10 11">
    <name type="scientific">Posidoniimonas corsicana</name>
    <dbReference type="NCBI Taxonomy" id="1938618"/>
    <lineage>
        <taxon>Bacteria</taxon>
        <taxon>Pseudomonadati</taxon>
        <taxon>Planctomycetota</taxon>
        <taxon>Planctomycetia</taxon>
        <taxon>Pirellulales</taxon>
        <taxon>Lacipirellulaceae</taxon>
        <taxon>Posidoniimonas</taxon>
    </lineage>
</organism>
<feature type="domain" description="Ribosomal RNA adenine methylase transferase N-terminal" evidence="9">
    <location>
        <begin position="36"/>
        <end position="220"/>
    </location>
</feature>
<feature type="binding site" evidence="7 8">
    <location>
        <position position="135"/>
    </location>
    <ligand>
        <name>S-adenosyl-L-methionine</name>
        <dbReference type="ChEBI" id="CHEBI:59789"/>
    </ligand>
</feature>
<dbReference type="GO" id="GO:0003723">
    <property type="term" value="F:RNA binding"/>
    <property type="evidence" value="ECO:0007669"/>
    <property type="project" value="UniProtKB-UniRule"/>
</dbReference>
<evidence type="ECO:0000259" key="9">
    <source>
        <dbReference type="SMART" id="SM00650"/>
    </source>
</evidence>
<dbReference type="RefSeq" id="WP_146562892.1">
    <property type="nucleotide sequence ID" value="NZ_SIHJ01000001.1"/>
</dbReference>
<dbReference type="SUPFAM" id="SSF53335">
    <property type="entry name" value="S-adenosyl-L-methionine-dependent methyltransferases"/>
    <property type="match status" value="1"/>
</dbReference>
<comment type="caution">
    <text evidence="10">The sequence shown here is derived from an EMBL/GenBank/DDBJ whole genome shotgun (WGS) entry which is preliminary data.</text>
</comment>
<name>A0A5C5VET4_9BACT</name>
<comment type="catalytic activity">
    <reaction evidence="7">
        <text>adenosine(1518)/adenosine(1519) in 16S rRNA + 4 S-adenosyl-L-methionine = N(6)-dimethyladenosine(1518)/N(6)-dimethyladenosine(1519) in 16S rRNA + 4 S-adenosyl-L-homocysteine + 4 H(+)</text>
        <dbReference type="Rhea" id="RHEA:19609"/>
        <dbReference type="Rhea" id="RHEA-COMP:10232"/>
        <dbReference type="Rhea" id="RHEA-COMP:10233"/>
        <dbReference type="ChEBI" id="CHEBI:15378"/>
        <dbReference type="ChEBI" id="CHEBI:57856"/>
        <dbReference type="ChEBI" id="CHEBI:59789"/>
        <dbReference type="ChEBI" id="CHEBI:74411"/>
        <dbReference type="ChEBI" id="CHEBI:74493"/>
        <dbReference type="EC" id="2.1.1.182"/>
    </reaction>
</comment>
<dbReference type="NCBIfam" id="TIGR00755">
    <property type="entry name" value="ksgA"/>
    <property type="match status" value="1"/>
</dbReference>
<sequence>MSSPRQTKSFLMKRLGEIGVAPASRHGQNFLIDLNLVELIVNSADLGPRDVVLEIGTGTGSLTTLMAPKAGRVVTVEIDGNLFELASEQLIDFPNVQMLQTDALKNKNTFSPVVMDAVGQALSEVPNSRLKLVANLPYNVATPILSNLLLCEHLPHMMVATIQKELGDRIVAQPWSKDYGALSVWMQAQAKTEIVREMSPKVFWPPPKVTSAIVRITVDPEMRAQIPDLRYFHQFVKALFLHRRKFLRANVVSAMKRHLSKEDVDQLMTAMEFGPDARTEQIDIPTLLRFTELVRAKAPDWSL</sequence>
<keyword evidence="3 7" id="KW-0489">Methyltransferase</keyword>
<reference evidence="10 11" key="1">
    <citation type="submission" date="2019-02" db="EMBL/GenBank/DDBJ databases">
        <title>Deep-cultivation of Planctomycetes and their phenomic and genomic characterization uncovers novel biology.</title>
        <authorList>
            <person name="Wiegand S."/>
            <person name="Jogler M."/>
            <person name="Boedeker C."/>
            <person name="Pinto D."/>
            <person name="Vollmers J."/>
            <person name="Rivas-Marin E."/>
            <person name="Kohn T."/>
            <person name="Peeters S.H."/>
            <person name="Heuer A."/>
            <person name="Rast P."/>
            <person name="Oberbeckmann S."/>
            <person name="Bunk B."/>
            <person name="Jeske O."/>
            <person name="Meyerdierks A."/>
            <person name="Storesund J.E."/>
            <person name="Kallscheuer N."/>
            <person name="Luecker S."/>
            <person name="Lage O.M."/>
            <person name="Pohl T."/>
            <person name="Merkel B.J."/>
            <person name="Hornburger P."/>
            <person name="Mueller R.-W."/>
            <person name="Bruemmer F."/>
            <person name="Labrenz M."/>
            <person name="Spormann A.M."/>
            <person name="Op Den Camp H."/>
            <person name="Overmann J."/>
            <person name="Amann R."/>
            <person name="Jetten M.S.M."/>
            <person name="Mascher T."/>
            <person name="Medema M.H."/>
            <person name="Devos D.P."/>
            <person name="Kaster A.-K."/>
            <person name="Ovreas L."/>
            <person name="Rohde M."/>
            <person name="Galperin M.Y."/>
            <person name="Jogler C."/>
        </authorList>
    </citation>
    <scope>NUCLEOTIDE SEQUENCE [LARGE SCALE GENOMIC DNA]</scope>
    <source>
        <strain evidence="10 11">KOR34</strain>
    </source>
</reference>
<dbReference type="SMART" id="SM00650">
    <property type="entry name" value="rADc"/>
    <property type="match status" value="1"/>
</dbReference>
<dbReference type="Gene3D" id="3.40.50.150">
    <property type="entry name" value="Vaccinia Virus protein VP39"/>
    <property type="match status" value="1"/>
</dbReference>
<keyword evidence="5 7" id="KW-0949">S-adenosyl-L-methionine</keyword>
<dbReference type="EC" id="2.1.1.182" evidence="7"/>
<comment type="function">
    <text evidence="7">Specifically dimethylates two adjacent adenosines (A1518 and A1519) in the loop of a conserved hairpin near the 3'-end of 16S rRNA in the 30S particle. May play a critical role in biogenesis of 30S subunits.</text>
</comment>
<feature type="binding site" evidence="7 8">
    <location>
        <position position="102"/>
    </location>
    <ligand>
        <name>S-adenosyl-L-methionine</name>
        <dbReference type="ChEBI" id="CHEBI:59789"/>
    </ligand>
</feature>
<evidence type="ECO:0000256" key="7">
    <source>
        <dbReference type="HAMAP-Rule" id="MF_00607"/>
    </source>
</evidence>
<dbReference type="CDD" id="cd02440">
    <property type="entry name" value="AdoMet_MTases"/>
    <property type="match status" value="1"/>
</dbReference>
<evidence type="ECO:0000313" key="10">
    <source>
        <dbReference type="EMBL" id="TWT36182.1"/>
    </source>
</evidence>